<dbReference type="GO" id="GO:0003712">
    <property type="term" value="F:transcription coregulator activity"/>
    <property type="evidence" value="ECO:0007669"/>
    <property type="project" value="InterPro"/>
</dbReference>
<evidence type="ECO:0000256" key="3">
    <source>
        <dbReference type="ARBA" id="ARBA00020629"/>
    </source>
</evidence>
<feature type="compositionally biased region" description="Polar residues" evidence="10">
    <location>
        <begin position="145"/>
        <end position="157"/>
    </location>
</feature>
<dbReference type="PANTHER" id="PTHR13208:SF2">
    <property type="entry name" value="MEDIATOR OF RNA POLYMERASE II TRANSCRIPTION SUBUNIT 4"/>
    <property type="match status" value="1"/>
</dbReference>
<keyword evidence="5 8" id="KW-0804">Transcription</keyword>
<dbReference type="Proteomes" id="UP000799291">
    <property type="component" value="Unassembled WGS sequence"/>
</dbReference>
<dbReference type="PANTHER" id="PTHR13208">
    <property type="entry name" value="MEDIATOR OF RNA POLYMERASE II TRANSCRIPTION SUBUNIT 4"/>
    <property type="match status" value="1"/>
</dbReference>
<sequence>MDDTLNAQFQRIETALSTLVDSIAAYNPSPQAAVELIAADDELSRGLDQLTQHQANHARIQVLRAEADGLEQQLKSSVAALASLRRELFETPATTFSEDSRPVPFDELLQYAKNISKYTVPPTYRERIPTPPAADQDKEGEGASGTASNGINTPAQGQSGGNVSGEGDAGVAKDITAEEAEWLKKLNESQVPWQPWPDNDKIRRSNLMQIQYLLDTKQDPTQVDATKMDREEKEMIVAEAERQAAAQAPVEVQIQHVSAPASETTSRPPEPKFGGFDFSEMDEDE</sequence>
<gene>
    <name evidence="8" type="primary">MED4</name>
    <name evidence="11" type="ORF">K458DRAFT_428458</name>
</gene>
<dbReference type="GO" id="GO:0070847">
    <property type="term" value="C:core mediator complex"/>
    <property type="evidence" value="ECO:0007669"/>
    <property type="project" value="TreeGrafter"/>
</dbReference>
<dbReference type="InterPro" id="IPR019258">
    <property type="entry name" value="Mediator_Med4"/>
</dbReference>
<comment type="function">
    <text evidence="8">Component of the Mediator complex, a coactivator involved in the regulated transcription of nearly all RNA polymerase II-dependent genes. Mediator functions as a bridge to convey information from gene-specific regulatory proteins to the basal RNA polymerase II transcription machinery. Mediator is recruited to promoters by direct interactions with regulatory proteins and serves as a scaffold for the assembly of a functional preinitiation complex with RNA polymerase II and the general transcription factors.</text>
</comment>
<feature type="compositionally biased region" description="Gly residues" evidence="10">
    <location>
        <begin position="158"/>
        <end position="168"/>
    </location>
</feature>
<dbReference type="GO" id="GO:0016592">
    <property type="term" value="C:mediator complex"/>
    <property type="evidence" value="ECO:0007669"/>
    <property type="project" value="InterPro"/>
</dbReference>
<protein>
    <recommendedName>
        <fullName evidence="3 8">Mediator of RNA polymerase II transcription subunit 4</fullName>
    </recommendedName>
    <alternativeName>
        <fullName evidence="7 8">Mediator complex subunit 4</fullName>
    </alternativeName>
</protein>
<evidence type="ECO:0000256" key="2">
    <source>
        <dbReference type="ARBA" id="ARBA00009626"/>
    </source>
</evidence>
<feature type="region of interest" description="Disordered" evidence="10">
    <location>
        <begin position="257"/>
        <end position="285"/>
    </location>
</feature>
<accession>A0A6G1JBK9</accession>
<feature type="region of interest" description="Disordered" evidence="10">
    <location>
        <begin position="122"/>
        <end position="169"/>
    </location>
</feature>
<evidence type="ECO:0000256" key="5">
    <source>
        <dbReference type="ARBA" id="ARBA00023163"/>
    </source>
</evidence>
<evidence type="ECO:0000256" key="6">
    <source>
        <dbReference type="ARBA" id="ARBA00023242"/>
    </source>
</evidence>
<evidence type="ECO:0000313" key="11">
    <source>
        <dbReference type="EMBL" id="KAF2687601.1"/>
    </source>
</evidence>
<evidence type="ECO:0000256" key="10">
    <source>
        <dbReference type="SAM" id="MobiDB-lite"/>
    </source>
</evidence>
<feature type="coiled-coil region" evidence="9">
    <location>
        <begin position="60"/>
        <end position="87"/>
    </location>
</feature>
<keyword evidence="8" id="KW-0010">Activator</keyword>
<dbReference type="GO" id="GO:0006357">
    <property type="term" value="P:regulation of transcription by RNA polymerase II"/>
    <property type="evidence" value="ECO:0007669"/>
    <property type="project" value="InterPro"/>
</dbReference>
<name>A0A6G1JBK9_9PLEO</name>
<keyword evidence="9" id="KW-0175">Coiled coil</keyword>
<evidence type="ECO:0000256" key="4">
    <source>
        <dbReference type="ARBA" id="ARBA00023015"/>
    </source>
</evidence>
<organism evidence="11 12">
    <name type="scientific">Lentithecium fluviatile CBS 122367</name>
    <dbReference type="NCBI Taxonomy" id="1168545"/>
    <lineage>
        <taxon>Eukaryota</taxon>
        <taxon>Fungi</taxon>
        <taxon>Dikarya</taxon>
        <taxon>Ascomycota</taxon>
        <taxon>Pezizomycotina</taxon>
        <taxon>Dothideomycetes</taxon>
        <taxon>Pleosporomycetidae</taxon>
        <taxon>Pleosporales</taxon>
        <taxon>Massarineae</taxon>
        <taxon>Lentitheciaceae</taxon>
        <taxon>Lentithecium</taxon>
    </lineage>
</organism>
<keyword evidence="4 8" id="KW-0805">Transcription regulation</keyword>
<dbReference type="AlphaFoldDB" id="A0A6G1JBK9"/>
<dbReference type="EMBL" id="MU005574">
    <property type="protein sequence ID" value="KAF2687601.1"/>
    <property type="molecule type" value="Genomic_DNA"/>
</dbReference>
<evidence type="ECO:0000256" key="7">
    <source>
        <dbReference type="ARBA" id="ARBA00031257"/>
    </source>
</evidence>
<comment type="similarity">
    <text evidence="2 8">Belongs to the Mediator complex subunit 4 family.</text>
</comment>
<evidence type="ECO:0000313" key="12">
    <source>
        <dbReference type="Proteomes" id="UP000799291"/>
    </source>
</evidence>
<evidence type="ECO:0000256" key="9">
    <source>
        <dbReference type="SAM" id="Coils"/>
    </source>
</evidence>
<evidence type="ECO:0000256" key="8">
    <source>
        <dbReference type="RuleBase" id="RU364141"/>
    </source>
</evidence>
<dbReference type="OrthoDB" id="1929813at2759"/>
<evidence type="ECO:0000256" key="1">
    <source>
        <dbReference type="ARBA" id="ARBA00004123"/>
    </source>
</evidence>
<reference evidence="11" key="1">
    <citation type="journal article" date="2020" name="Stud. Mycol.">
        <title>101 Dothideomycetes genomes: a test case for predicting lifestyles and emergence of pathogens.</title>
        <authorList>
            <person name="Haridas S."/>
            <person name="Albert R."/>
            <person name="Binder M."/>
            <person name="Bloem J."/>
            <person name="Labutti K."/>
            <person name="Salamov A."/>
            <person name="Andreopoulos B."/>
            <person name="Baker S."/>
            <person name="Barry K."/>
            <person name="Bills G."/>
            <person name="Bluhm B."/>
            <person name="Cannon C."/>
            <person name="Castanera R."/>
            <person name="Culley D."/>
            <person name="Daum C."/>
            <person name="Ezra D."/>
            <person name="Gonzalez J."/>
            <person name="Henrissat B."/>
            <person name="Kuo A."/>
            <person name="Liang C."/>
            <person name="Lipzen A."/>
            <person name="Lutzoni F."/>
            <person name="Magnuson J."/>
            <person name="Mondo S."/>
            <person name="Nolan M."/>
            <person name="Ohm R."/>
            <person name="Pangilinan J."/>
            <person name="Park H.-J."/>
            <person name="Ramirez L."/>
            <person name="Alfaro M."/>
            <person name="Sun H."/>
            <person name="Tritt A."/>
            <person name="Yoshinaga Y."/>
            <person name="Zwiers L.-H."/>
            <person name="Turgeon B."/>
            <person name="Goodwin S."/>
            <person name="Spatafora J."/>
            <person name="Crous P."/>
            <person name="Grigoriev I."/>
        </authorList>
    </citation>
    <scope>NUCLEOTIDE SEQUENCE</scope>
    <source>
        <strain evidence="11">CBS 122367</strain>
    </source>
</reference>
<comment type="subunit">
    <text evidence="8">Component of the Mediator complex.</text>
</comment>
<keyword evidence="6 8" id="KW-0539">Nucleus</keyword>
<dbReference type="Pfam" id="PF10018">
    <property type="entry name" value="Med4"/>
    <property type="match status" value="1"/>
</dbReference>
<proteinExistence type="inferred from homology"/>
<keyword evidence="12" id="KW-1185">Reference proteome</keyword>
<comment type="subcellular location">
    <subcellularLocation>
        <location evidence="1 8">Nucleus</location>
    </subcellularLocation>
</comment>